<sequence>MFKRRFRMNKPLFLRIVDRLSNEVPYFEQRRNAHRRDNRQHRLYALGVEKLSNGLERAVHTWFRKTDNCLRGSPGTLNNINVLDRSPVFDDILQGRAPKVNFKVNGHNYRMAYYLSDGIYPKWSTFIQSIPLPQGPKAELFAERQESTRKDVERAFGVLQSSRERTRRIHSV</sequence>
<proteinExistence type="predicted"/>
<dbReference type="Pfam" id="PF04827">
    <property type="entry name" value="Plant_tran"/>
    <property type="match status" value="1"/>
</dbReference>
<name>A0A3P6GQG4_BRAOL</name>
<dbReference type="EMBL" id="LR031879">
    <property type="protein sequence ID" value="VDD56019.1"/>
    <property type="molecule type" value="Genomic_DNA"/>
</dbReference>
<accession>A0A3P6GQG4</accession>
<organism evidence="1">
    <name type="scientific">Brassica oleracea</name>
    <name type="common">Wild cabbage</name>
    <dbReference type="NCBI Taxonomy" id="3712"/>
    <lineage>
        <taxon>Eukaryota</taxon>
        <taxon>Viridiplantae</taxon>
        <taxon>Streptophyta</taxon>
        <taxon>Embryophyta</taxon>
        <taxon>Tracheophyta</taxon>
        <taxon>Spermatophyta</taxon>
        <taxon>Magnoliopsida</taxon>
        <taxon>eudicotyledons</taxon>
        <taxon>Gunneridae</taxon>
        <taxon>Pentapetalae</taxon>
        <taxon>rosids</taxon>
        <taxon>malvids</taxon>
        <taxon>Brassicales</taxon>
        <taxon>Brassicaceae</taxon>
        <taxon>Brassiceae</taxon>
        <taxon>Brassica</taxon>
    </lineage>
</organism>
<dbReference type="PANTHER" id="PTHR47150:SF5">
    <property type="entry name" value="OS07G0546750 PROTEIN"/>
    <property type="match status" value="1"/>
</dbReference>
<dbReference type="AlphaFoldDB" id="A0A3P6GQG4"/>
<dbReference type="PANTHER" id="PTHR47150">
    <property type="entry name" value="OS12G0169200 PROTEIN"/>
    <property type="match status" value="1"/>
</dbReference>
<evidence type="ECO:0000313" key="1">
    <source>
        <dbReference type="EMBL" id="VDD56019.1"/>
    </source>
</evidence>
<gene>
    <name evidence="1" type="ORF">BOLC8T49248H</name>
</gene>
<protein>
    <submittedName>
        <fullName evidence="1">Uncharacterized protein</fullName>
    </submittedName>
</protein>
<reference evidence="1" key="1">
    <citation type="submission" date="2018-11" db="EMBL/GenBank/DDBJ databases">
        <authorList>
            <consortium name="Genoscope - CEA"/>
            <person name="William W."/>
        </authorList>
    </citation>
    <scope>NUCLEOTIDE SEQUENCE</scope>
</reference>
<dbReference type="InterPro" id="IPR006912">
    <property type="entry name" value="Harbinger_derived_prot"/>
</dbReference>